<dbReference type="InterPro" id="IPR036625">
    <property type="entry name" value="E3-bd_dom_sf"/>
</dbReference>
<feature type="domain" description="Peripheral subunit-binding (PSBD)" evidence="12">
    <location>
        <begin position="359"/>
        <end position="396"/>
    </location>
</feature>
<dbReference type="RefSeq" id="WP_285629405.1">
    <property type="nucleotide sequence ID" value="NZ_BSTJ01000009.1"/>
</dbReference>
<sequence>MGELDGRLLAGRYQLVEHIGQGGMGVVWRAFDTGLDREVAVKELRLPEWIDEGERARWYARMGREARAAARLKHPGIVTVYDRVVGEDGRPWIVMELIHGMSLADELKRRGRLPEPRVADIGLRLLEAVSVAHANGIVHRDIKPANVLFEGDRVVLTDFGIAALDGDTTLTHTGAVLGTPAYMSPEQVDGSPVPQSDLWSLGATLYDAVEGHPPFTGSTHGAVFAAIATRDPVPPVHAGRLAPVLTALLRKNPSERLSAEQTRDLLAPLARSESPERSERTRSPASGGAGTGTRAYSEVNSANGEKDEEVPLVVRISPDARKVAAEFEVNLAAIRGTGAGGAIRKQDVIAAIKKNHGAYATKAARELAAERGLDLAKVPGTGRDGLILVQDVRGTAPGRANAARTSPTNYSGIWALAGVAVLAVILGLVYHQKYGHAAWDGVVTANTCVYQATKNYGIVGIKKGDWYREPCSRPWGPGTAYTVHGIVSGEADDAVELCDTLTKNFPSHTFALFPGKGSGAQTGNVRTSTLILCLVPLH</sequence>
<feature type="compositionally biased region" description="Basic and acidic residues" evidence="9">
    <location>
        <begin position="254"/>
        <end position="263"/>
    </location>
</feature>
<evidence type="ECO:0000256" key="8">
    <source>
        <dbReference type="PROSITE-ProRule" id="PRU10141"/>
    </source>
</evidence>
<dbReference type="CDD" id="cd14014">
    <property type="entry name" value="STKc_PknB_like"/>
    <property type="match status" value="1"/>
</dbReference>
<dbReference type="PROSITE" id="PS50011">
    <property type="entry name" value="PROTEIN_KINASE_DOM"/>
    <property type="match status" value="1"/>
</dbReference>
<dbReference type="PROSITE" id="PS51826">
    <property type="entry name" value="PSBD"/>
    <property type="match status" value="2"/>
</dbReference>
<keyword evidence="3" id="KW-0723">Serine/threonine-protein kinase</keyword>
<organism evidence="13 14">
    <name type="scientific">Actinoallomurus iriomotensis</name>
    <dbReference type="NCBI Taxonomy" id="478107"/>
    <lineage>
        <taxon>Bacteria</taxon>
        <taxon>Bacillati</taxon>
        <taxon>Actinomycetota</taxon>
        <taxon>Actinomycetes</taxon>
        <taxon>Streptosporangiales</taxon>
        <taxon>Thermomonosporaceae</taxon>
        <taxon>Actinoallomurus</taxon>
    </lineage>
</organism>
<keyword evidence="7 8" id="KW-0067">ATP-binding</keyword>
<dbReference type="InterPro" id="IPR000719">
    <property type="entry name" value="Prot_kinase_dom"/>
</dbReference>
<feature type="domain" description="Protein kinase" evidence="11">
    <location>
        <begin position="13"/>
        <end position="270"/>
    </location>
</feature>
<keyword evidence="10" id="KW-0472">Membrane</keyword>
<proteinExistence type="inferred from homology"/>
<feature type="transmembrane region" description="Helical" evidence="10">
    <location>
        <begin position="412"/>
        <end position="430"/>
    </location>
</feature>
<keyword evidence="10" id="KW-0812">Transmembrane</keyword>
<dbReference type="PANTHER" id="PTHR43289">
    <property type="entry name" value="MITOGEN-ACTIVATED PROTEIN KINASE KINASE KINASE 20-RELATED"/>
    <property type="match status" value="1"/>
</dbReference>
<dbReference type="SMART" id="SM00220">
    <property type="entry name" value="S_TKc"/>
    <property type="match status" value="1"/>
</dbReference>
<evidence type="ECO:0000256" key="1">
    <source>
        <dbReference type="ARBA" id="ARBA00007317"/>
    </source>
</evidence>
<evidence type="ECO:0000256" key="7">
    <source>
        <dbReference type="ARBA" id="ARBA00022840"/>
    </source>
</evidence>
<dbReference type="AlphaFoldDB" id="A0A9W6RMB9"/>
<dbReference type="PROSITE" id="PS00108">
    <property type="entry name" value="PROTEIN_KINASE_ST"/>
    <property type="match status" value="1"/>
</dbReference>
<dbReference type="SUPFAM" id="SSF47005">
    <property type="entry name" value="Peripheral subunit-binding domain of 2-oxo acid dehydrogenase complex"/>
    <property type="match status" value="2"/>
</dbReference>
<evidence type="ECO:0000313" key="14">
    <source>
        <dbReference type="Proteomes" id="UP001165135"/>
    </source>
</evidence>
<evidence type="ECO:0000313" key="13">
    <source>
        <dbReference type="EMBL" id="GLY78541.1"/>
    </source>
</evidence>
<dbReference type="InterPro" id="IPR008271">
    <property type="entry name" value="Ser/Thr_kinase_AS"/>
</dbReference>
<gene>
    <name evidence="13" type="ORF">Airi01_068080</name>
</gene>
<evidence type="ECO:0000256" key="4">
    <source>
        <dbReference type="ARBA" id="ARBA00022679"/>
    </source>
</evidence>
<comment type="similarity">
    <text evidence="1">Belongs to the 2-oxoacid dehydrogenase family.</text>
</comment>
<dbReference type="InterPro" id="IPR004167">
    <property type="entry name" value="PSBD"/>
</dbReference>
<evidence type="ECO:0000256" key="2">
    <source>
        <dbReference type="ARBA" id="ARBA00012513"/>
    </source>
</evidence>
<dbReference type="EMBL" id="BSTJ01000009">
    <property type="protein sequence ID" value="GLY78541.1"/>
    <property type="molecule type" value="Genomic_DNA"/>
</dbReference>
<comment type="caution">
    <text evidence="13">The sequence shown here is derived from an EMBL/GenBank/DDBJ whole genome shotgun (WGS) entry which is preliminary data.</text>
</comment>
<evidence type="ECO:0000256" key="6">
    <source>
        <dbReference type="ARBA" id="ARBA00022777"/>
    </source>
</evidence>
<dbReference type="PROSITE" id="PS00107">
    <property type="entry name" value="PROTEIN_KINASE_ATP"/>
    <property type="match status" value="1"/>
</dbReference>
<feature type="region of interest" description="Disordered" evidence="9">
    <location>
        <begin position="254"/>
        <end position="304"/>
    </location>
</feature>
<dbReference type="GO" id="GO:0004674">
    <property type="term" value="F:protein serine/threonine kinase activity"/>
    <property type="evidence" value="ECO:0007669"/>
    <property type="project" value="UniProtKB-KW"/>
</dbReference>
<reference evidence="13" key="1">
    <citation type="submission" date="2023-03" db="EMBL/GenBank/DDBJ databases">
        <title>Actinoallomurus iriomotensis NBRC 103681.</title>
        <authorList>
            <person name="Ichikawa N."/>
            <person name="Sato H."/>
            <person name="Tonouchi N."/>
        </authorList>
    </citation>
    <scope>NUCLEOTIDE SEQUENCE</scope>
    <source>
        <strain evidence="13">NBRC 103681</strain>
    </source>
</reference>
<keyword evidence="6" id="KW-0418">Kinase</keyword>
<evidence type="ECO:0000259" key="12">
    <source>
        <dbReference type="PROSITE" id="PS51826"/>
    </source>
</evidence>
<protein>
    <recommendedName>
        <fullName evidence="2">non-specific serine/threonine protein kinase</fullName>
        <ecNumber evidence="2">2.7.11.1</ecNumber>
    </recommendedName>
</protein>
<feature type="compositionally biased region" description="Basic and acidic residues" evidence="9">
    <location>
        <begin position="273"/>
        <end position="282"/>
    </location>
</feature>
<dbReference type="Pfam" id="PF00069">
    <property type="entry name" value="Pkinase"/>
    <property type="match status" value="1"/>
</dbReference>
<dbReference type="Gene3D" id="4.10.320.10">
    <property type="entry name" value="E3-binding domain"/>
    <property type="match status" value="2"/>
</dbReference>
<dbReference type="GO" id="GO:0005524">
    <property type="term" value="F:ATP binding"/>
    <property type="evidence" value="ECO:0007669"/>
    <property type="project" value="UniProtKB-UniRule"/>
</dbReference>
<dbReference type="InterPro" id="IPR017441">
    <property type="entry name" value="Protein_kinase_ATP_BS"/>
</dbReference>
<name>A0A9W6RMB9_9ACTN</name>
<dbReference type="Pfam" id="PF02817">
    <property type="entry name" value="E3_binding"/>
    <property type="match status" value="2"/>
</dbReference>
<evidence type="ECO:0000256" key="5">
    <source>
        <dbReference type="ARBA" id="ARBA00022741"/>
    </source>
</evidence>
<feature type="domain" description="Peripheral subunit-binding (PSBD)" evidence="12">
    <location>
        <begin position="315"/>
        <end position="352"/>
    </location>
</feature>
<dbReference type="Gene3D" id="3.30.200.20">
    <property type="entry name" value="Phosphorylase Kinase, domain 1"/>
    <property type="match status" value="1"/>
</dbReference>
<feature type="binding site" evidence="8">
    <location>
        <position position="42"/>
    </location>
    <ligand>
        <name>ATP</name>
        <dbReference type="ChEBI" id="CHEBI:30616"/>
    </ligand>
</feature>
<keyword evidence="10" id="KW-1133">Transmembrane helix</keyword>
<dbReference type="GO" id="GO:0016746">
    <property type="term" value="F:acyltransferase activity"/>
    <property type="evidence" value="ECO:0007669"/>
    <property type="project" value="InterPro"/>
</dbReference>
<dbReference type="Proteomes" id="UP001165135">
    <property type="component" value="Unassembled WGS sequence"/>
</dbReference>
<keyword evidence="5 8" id="KW-0547">Nucleotide-binding</keyword>
<dbReference type="InterPro" id="IPR011009">
    <property type="entry name" value="Kinase-like_dom_sf"/>
</dbReference>
<evidence type="ECO:0000256" key="10">
    <source>
        <dbReference type="SAM" id="Phobius"/>
    </source>
</evidence>
<dbReference type="Gene3D" id="1.10.510.10">
    <property type="entry name" value="Transferase(Phosphotransferase) domain 1"/>
    <property type="match status" value="1"/>
</dbReference>
<evidence type="ECO:0000259" key="11">
    <source>
        <dbReference type="PROSITE" id="PS50011"/>
    </source>
</evidence>
<evidence type="ECO:0000256" key="3">
    <source>
        <dbReference type="ARBA" id="ARBA00022527"/>
    </source>
</evidence>
<dbReference type="EC" id="2.7.11.1" evidence="2"/>
<keyword evidence="4" id="KW-0808">Transferase</keyword>
<dbReference type="SUPFAM" id="SSF56112">
    <property type="entry name" value="Protein kinase-like (PK-like)"/>
    <property type="match status" value="1"/>
</dbReference>
<accession>A0A9W6RMB9</accession>
<dbReference type="PANTHER" id="PTHR43289:SF6">
    <property type="entry name" value="SERINE_THREONINE-PROTEIN KINASE NEKL-3"/>
    <property type="match status" value="1"/>
</dbReference>
<evidence type="ECO:0000256" key="9">
    <source>
        <dbReference type="SAM" id="MobiDB-lite"/>
    </source>
</evidence>